<dbReference type="InterPro" id="IPR003661">
    <property type="entry name" value="HisK_dim/P_dom"/>
</dbReference>
<dbReference type="InterPro" id="IPR001610">
    <property type="entry name" value="PAC"/>
</dbReference>
<dbReference type="EC" id="2.7.13.3" evidence="2"/>
<dbReference type="InterPro" id="IPR013655">
    <property type="entry name" value="PAS_fold_3"/>
</dbReference>
<accession>A0A7G9LE58</accession>
<dbReference type="InterPro" id="IPR004358">
    <property type="entry name" value="Sig_transdc_His_kin-like_C"/>
</dbReference>
<evidence type="ECO:0000259" key="8">
    <source>
        <dbReference type="PROSITE" id="PS50113"/>
    </source>
</evidence>
<dbReference type="CDD" id="cd00082">
    <property type="entry name" value="HisKA"/>
    <property type="match status" value="1"/>
</dbReference>
<dbReference type="InterPro" id="IPR005467">
    <property type="entry name" value="His_kinase_dom"/>
</dbReference>
<evidence type="ECO:0000259" key="7">
    <source>
        <dbReference type="PROSITE" id="PS50112"/>
    </source>
</evidence>
<dbReference type="Gene3D" id="1.10.287.130">
    <property type="match status" value="1"/>
</dbReference>
<evidence type="ECO:0000256" key="4">
    <source>
        <dbReference type="ARBA" id="ARBA00022679"/>
    </source>
</evidence>
<keyword evidence="5" id="KW-0418">Kinase</keyword>
<reference evidence="9 10" key="1">
    <citation type="submission" date="2020-08" db="EMBL/GenBank/DDBJ databases">
        <title>Polaribacter sp. L12M9 isolated from gut of the Korean scallop.</title>
        <authorList>
            <person name="Jeong Y.S."/>
        </authorList>
    </citation>
    <scope>NUCLEOTIDE SEQUENCE [LARGE SCALE GENOMIC DNA]</scope>
    <source>
        <strain evidence="9 10">L12M9</strain>
    </source>
</reference>
<evidence type="ECO:0000256" key="1">
    <source>
        <dbReference type="ARBA" id="ARBA00000085"/>
    </source>
</evidence>
<dbReference type="InterPro" id="IPR036890">
    <property type="entry name" value="HATPase_C_sf"/>
</dbReference>
<feature type="domain" description="Histidine kinase" evidence="6">
    <location>
        <begin position="197"/>
        <end position="404"/>
    </location>
</feature>
<name>A0A7G9LE58_9FLAO</name>
<dbReference type="NCBIfam" id="TIGR00229">
    <property type="entry name" value="sensory_box"/>
    <property type="match status" value="1"/>
</dbReference>
<evidence type="ECO:0000256" key="2">
    <source>
        <dbReference type="ARBA" id="ARBA00012438"/>
    </source>
</evidence>
<evidence type="ECO:0000313" key="9">
    <source>
        <dbReference type="EMBL" id="QNM86907.1"/>
    </source>
</evidence>
<keyword evidence="4" id="KW-0808">Transferase</keyword>
<dbReference type="PROSITE" id="PS50112">
    <property type="entry name" value="PAS"/>
    <property type="match status" value="1"/>
</dbReference>
<dbReference type="FunFam" id="3.30.565.10:FF:000006">
    <property type="entry name" value="Sensor histidine kinase WalK"/>
    <property type="match status" value="1"/>
</dbReference>
<dbReference type="InterPro" id="IPR052162">
    <property type="entry name" value="Sensor_kinase/Photoreceptor"/>
</dbReference>
<dbReference type="InterPro" id="IPR003594">
    <property type="entry name" value="HATPase_dom"/>
</dbReference>
<dbReference type="RefSeq" id="WP_187483780.1">
    <property type="nucleotide sequence ID" value="NZ_CP060695.1"/>
</dbReference>
<dbReference type="InterPro" id="IPR000014">
    <property type="entry name" value="PAS"/>
</dbReference>
<dbReference type="SUPFAM" id="SSF55785">
    <property type="entry name" value="PYP-like sensor domain (PAS domain)"/>
    <property type="match status" value="1"/>
</dbReference>
<evidence type="ECO:0000256" key="3">
    <source>
        <dbReference type="ARBA" id="ARBA00022553"/>
    </source>
</evidence>
<dbReference type="Pfam" id="PF02518">
    <property type="entry name" value="HATPase_c"/>
    <property type="match status" value="1"/>
</dbReference>
<dbReference type="PANTHER" id="PTHR43304">
    <property type="entry name" value="PHYTOCHROME-LIKE PROTEIN CPH1"/>
    <property type="match status" value="1"/>
</dbReference>
<dbReference type="SMART" id="SM00387">
    <property type="entry name" value="HATPase_c"/>
    <property type="match status" value="1"/>
</dbReference>
<dbReference type="Pfam" id="PF08447">
    <property type="entry name" value="PAS_3"/>
    <property type="match status" value="1"/>
</dbReference>
<dbReference type="EMBL" id="CP060695">
    <property type="protein sequence ID" value="QNM86907.1"/>
    <property type="molecule type" value="Genomic_DNA"/>
</dbReference>
<dbReference type="GO" id="GO:0000155">
    <property type="term" value="F:phosphorelay sensor kinase activity"/>
    <property type="evidence" value="ECO:0007669"/>
    <property type="project" value="InterPro"/>
</dbReference>
<dbReference type="AlphaFoldDB" id="A0A7G9LE58"/>
<dbReference type="SMART" id="SM00388">
    <property type="entry name" value="HisKA"/>
    <property type="match status" value="1"/>
</dbReference>
<comment type="catalytic activity">
    <reaction evidence="1">
        <text>ATP + protein L-histidine = ADP + protein N-phospho-L-histidine.</text>
        <dbReference type="EC" id="2.7.13.3"/>
    </reaction>
</comment>
<dbReference type="InterPro" id="IPR036097">
    <property type="entry name" value="HisK_dim/P_sf"/>
</dbReference>
<dbReference type="Gene3D" id="3.30.450.20">
    <property type="entry name" value="PAS domain"/>
    <property type="match status" value="1"/>
</dbReference>
<evidence type="ECO:0000259" key="6">
    <source>
        <dbReference type="PROSITE" id="PS50109"/>
    </source>
</evidence>
<dbReference type="Proteomes" id="UP000515808">
    <property type="component" value="Chromosome"/>
</dbReference>
<dbReference type="PANTHER" id="PTHR43304:SF1">
    <property type="entry name" value="PAC DOMAIN-CONTAINING PROTEIN"/>
    <property type="match status" value="1"/>
</dbReference>
<dbReference type="Gene3D" id="3.30.565.10">
    <property type="entry name" value="Histidine kinase-like ATPase, C-terminal domain"/>
    <property type="match status" value="1"/>
</dbReference>
<dbReference type="SUPFAM" id="SSF47384">
    <property type="entry name" value="Homodimeric domain of signal transducing histidine kinase"/>
    <property type="match status" value="1"/>
</dbReference>
<evidence type="ECO:0000313" key="10">
    <source>
        <dbReference type="Proteomes" id="UP000515808"/>
    </source>
</evidence>
<sequence>MSQDKIDILQRALMREKSARKIAEKILEDKSRDLYFVTQELKKSNIKLEKLLDEKSSQLKGVFENIIDSYIVMELSGNVLKMNDAAIELFGYDNKIEKVNVNDFIYEEDIEYAFDSFNKLNEKGHFSNYTTRIITKEKKIKWVQVNGSLIFDKNKNPIAAQGIIRDISTLKSLESQKEKILIELEKSNKELQEYAHMVSHDLKTPLRSIDALVSWVKMDNQGKLDEVTLQNLDLIGKTLETMENLISNILEYSSAGVVVENVKDVDLNLMFEDVKRLLFIPENITLKVLKNLPIIKGDTTKFQQIFQNLVSNAIKFTNKEAGIVEIDFLEKPSFYQFSVKDNGIGIEKKYHDKIFKIFHSLNKNKESTGIGLSIVKKVVEFYEGNIWLESEEGKGTTFYFTIKK</sequence>
<dbReference type="InterPro" id="IPR000700">
    <property type="entry name" value="PAS-assoc_C"/>
</dbReference>
<proteinExistence type="predicted"/>
<dbReference type="InterPro" id="IPR035965">
    <property type="entry name" value="PAS-like_dom_sf"/>
</dbReference>
<dbReference type="Pfam" id="PF00512">
    <property type="entry name" value="HisKA"/>
    <property type="match status" value="1"/>
</dbReference>
<dbReference type="SUPFAM" id="SSF55874">
    <property type="entry name" value="ATPase domain of HSP90 chaperone/DNA topoisomerase II/histidine kinase"/>
    <property type="match status" value="1"/>
</dbReference>
<dbReference type="SMART" id="SM00086">
    <property type="entry name" value="PAC"/>
    <property type="match status" value="1"/>
</dbReference>
<dbReference type="PRINTS" id="PR00344">
    <property type="entry name" value="BCTRLSENSOR"/>
</dbReference>
<evidence type="ECO:0000256" key="5">
    <source>
        <dbReference type="ARBA" id="ARBA00022777"/>
    </source>
</evidence>
<organism evidence="9 10">
    <name type="scientific">Polaribacter pectinis</name>
    <dbReference type="NCBI Taxonomy" id="2738844"/>
    <lineage>
        <taxon>Bacteria</taxon>
        <taxon>Pseudomonadati</taxon>
        <taxon>Bacteroidota</taxon>
        <taxon>Flavobacteriia</taxon>
        <taxon>Flavobacteriales</taxon>
        <taxon>Flavobacteriaceae</taxon>
    </lineage>
</organism>
<dbReference type="PROSITE" id="PS50113">
    <property type="entry name" value="PAC"/>
    <property type="match status" value="1"/>
</dbReference>
<feature type="domain" description="PAS" evidence="7">
    <location>
        <begin position="55"/>
        <end position="92"/>
    </location>
</feature>
<feature type="domain" description="PAC" evidence="8">
    <location>
        <begin position="127"/>
        <end position="179"/>
    </location>
</feature>
<dbReference type="PROSITE" id="PS50109">
    <property type="entry name" value="HIS_KIN"/>
    <property type="match status" value="1"/>
</dbReference>
<dbReference type="CDD" id="cd00130">
    <property type="entry name" value="PAS"/>
    <property type="match status" value="1"/>
</dbReference>
<protein>
    <recommendedName>
        <fullName evidence="2">histidine kinase</fullName>
        <ecNumber evidence="2">2.7.13.3</ecNumber>
    </recommendedName>
</protein>
<keyword evidence="10" id="KW-1185">Reference proteome</keyword>
<dbReference type="KEGG" id="ppec:H9W90_07295"/>
<gene>
    <name evidence="9" type="ORF">H9W90_07295</name>
</gene>
<keyword evidence="3" id="KW-0597">Phosphoprotein</keyword>